<keyword evidence="3" id="KW-1185">Reference proteome</keyword>
<keyword evidence="1" id="KW-0472">Membrane</keyword>
<gene>
    <name evidence="2" type="ORF">AIOL_003981</name>
</gene>
<keyword evidence="1" id="KW-1133">Transmembrane helix</keyword>
<evidence type="ECO:0000313" key="2">
    <source>
        <dbReference type="EMBL" id="KMW59000.1"/>
    </source>
</evidence>
<reference evidence="2 3" key="1">
    <citation type="submission" date="2015-06" db="EMBL/GenBank/DDBJ databases">
        <title>Draft genome sequence of an Alphaproteobacteria species associated to the Mediterranean sponge Oscarella lobularis.</title>
        <authorList>
            <person name="Jourda C."/>
            <person name="Santini S."/>
            <person name="Claverie J.-M."/>
        </authorList>
    </citation>
    <scope>NUCLEOTIDE SEQUENCE [LARGE SCALE GENOMIC DNA]</scope>
    <source>
        <strain evidence="2">IGS</strain>
    </source>
</reference>
<dbReference type="STRING" id="1675527.AIOL_003981"/>
<sequence>MTRDDIQALLPFLANDTLTGDERAEVEAAVAKDAELQGELSALKAIRETMQAEEMYSPGEMGLAKLMRDVEAEAEAPAPRASQPLRRPVLWQVAAAILLAVVLGQAVFLTQGGDPNTGGFELAGTEAAFEITIAPDAPESAIRDLLLEAGVEIVAGPSALGVYQLNPIEGVTEDEARGILSVSDLIESLSEPVE</sequence>
<feature type="transmembrane region" description="Helical" evidence="1">
    <location>
        <begin position="89"/>
        <end position="108"/>
    </location>
</feature>
<comment type="caution">
    <text evidence="2">The sequence shown here is derived from an EMBL/GenBank/DDBJ whole genome shotgun (WGS) entry which is preliminary data.</text>
</comment>
<proteinExistence type="predicted"/>
<organism evidence="2 3">
    <name type="scientific">Candidatus Rhodobacter oscarellae</name>
    <dbReference type="NCBI Taxonomy" id="1675527"/>
    <lineage>
        <taxon>Bacteria</taxon>
        <taxon>Pseudomonadati</taxon>
        <taxon>Pseudomonadota</taxon>
        <taxon>Alphaproteobacteria</taxon>
        <taxon>Rhodobacterales</taxon>
        <taxon>Rhodobacter group</taxon>
        <taxon>Rhodobacter</taxon>
    </lineage>
</organism>
<accession>A0A0J9E8D0</accession>
<dbReference type="Proteomes" id="UP000037178">
    <property type="component" value="Unassembled WGS sequence"/>
</dbReference>
<keyword evidence="1" id="KW-0812">Transmembrane</keyword>
<protein>
    <recommendedName>
        <fullName evidence="4">Zinc-finger domain-containing protein</fullName>
    </recommendedName>
</protein>
<name>A0A0J9E8D0_9RHOB</name>
<evidence type="ECO:0000256" key="1">
    <source>
        <dbReference type="SAM" id="Phobius"/>
    </source>
</evidence>
<dbReference type="RefSeq" id="WP_049644544.1">
    <property type="nucleotide sequence ID" value="NZ_LFTY01000002.1"/>
</dbReference>
<dbReference type="PATRIC" id="fig|1675527.3.peg.4173"/>
<dbReference type="EMBL" id="LFTY01000002">
    <property type="protein sequence ID" value="KMW59000.1"/>
    <property type="molecule type" value="Genomic_DNA"/>
</dbReference>
<evidence type="ECO:0000313" key="3">
    <source>
        <dbReference type="Proteomes" id="UP000037178"/>
    </source>
</evidence>
<dbReference type="OrthoDB" id="5702699at2"/>
<evidence type="ECO:0008006" key="4">
    <source>
        <dbReference type="Google" id="ProtNLM"/>
    </source>
</evidence>
<dbReference type="AlphaFoldDB" id="A0A0J9E8D0"/>